<dbReference type="InterPro" id="IPR008929">
    <property type="entry name" value="Chondroitin_lyas"/>
</dbReference>
<dbReference type="Gene3D" id="2.70.98.10">
    <property type="match status" value="1"/>
</dbReference>
<dbReference type="PANTHER" id="PTHR38481">
    <property type="entry name" value="HYALURONATE LYASE"/>
    <property type="match status" value="1"/>
</dbReference>
<comment type="caution">
    <text evidence="10">The sequence shown here is derived from an EMBL/GenBank/DDBJ whole genome shotgun (WGS) entry which is preliminary data.</text>
</comment>
<dbReference type="OrthoDB" id="6636047at2"/>
<dbReference type="Pfam" id="PF02884">
    <property type="entry name" value="Lyase_8_C"/>
    <property type="match status" value="1"/>
</dbReference>
<dbReference type="InterPro" id="IPR011013">
    <property type="entry name" value="Gal_mutarotase_sf_dom"/>
</dbReference>
<sequence length="811" mass="86299">MTARINTLLRAGLLACCAAGGAGAADDPYQQMRLRWNTRLAGDTGSEAGAAIARAAQRHLDAMSTDAGAGALWADAGNWQQANGITASAVITTNYARLEAMALAYAHPGSPLRGDARLRDAILHGLDWMDQHHYHAGMQSYGNWWDWQIGTPLRLVNTLTLMYAELPPGLLARCLAAIDHFDPDPTRRTLRDGRLSTEIETGANRLDKALAVGLRGVLGRSDRHIAAGRDAVAQTLAPVTRGDGFYADGSFVQHNYIAYTGSYGLVALDDYAKLVYLHSGSPWPLPAATLNGILHWARESYVPWLFDGAMADAVRGRRISSEAQDDHYAGRRILGALAALAQAAPAGQADDLKAAIKGQVQRDLWFSAGRPDSAFSGYDLRQLKQLAADPAIRPADAPAGARVYASMDRALLHSRDFGFVISMYSDRISAFEYGNGEHARGWWNGIGMTSLYNADQMQYGGHYWPTIDSARLPGTTTDHSGSGLPPAWAMLGNRDGWAGGAQLDGYAAVALKFDLRDVTGSDLRGKKSWFLLGQRIVATGAGISGSNDAETIVDNRKLPAPGHNRLTVDGQPQADAPGAAANAPSADATSAARDVPHASWAHLAGSVPGAGIGYVFPDRAPLRVLRENRSGSWQAINSMESPATVSNTFISLAIPHGPQPRDASYCYILLPGADTAATAAYAAHHGVAILENSDALSAVRDADLGVTAANFWQAATLRVNGQPYLTASSPASIVLREQAGKLSLSIAEPTQHRQPAIEIELRRPAAALLQADPRITVLSLQPTVRLKIDASGSAGRSLSASFTLSRQPTPD</sequence>
<proteinExistence type="inferred from homology"/>
<dbReference type="RefSeq" id="WP_135203763.1">
    <property type="nucleotide sequence ID" value="NZ_SPVG01000223.1"/>
</dbReference>
<evidence type="ECO:0000256" key="1">
    <source>
        <dbReference type="ARBA" id="ARBA00006699"/>
    </source>
</evidence>
<evidence type="ECO:0000256" key="4">
    <source>
        <dbReference type="PIRSR" id="PIRSR638970-1"/>
    </source>
</evidence>
<feature type="domain" description="Polysaccharide lyase 8 N-terminal alpha-helical" evidence="9">
    <location>
        <begin position="50"/>
        <end position="357"/>
    </location>
</feature>
<keyword evidence="2 6" id="KW-0732">Signal</keyword>
<feature type="chain" id="PRO_5021388854" evidence="6">
    <location>
        <begin position="25"/>
        <end position="811"/>
    </location>
</feature>
<dbReference type="InterPro" id="IPR014718">
    <property type="entry name" value="GH-type_carb-bd"/>
</dbReference>
<dbReference type="EMBL" id="SPVG01000223">
    <property type="protein sequence ID" value="TFW16806.1"/>
    <property type="molecule type" value="Genomic_DNA"/>
</dbReference>
<dbReference type="GO" id="GO:0005975">
    <property type="term" value="P:carbohydrate metabolic process"/>
    <property type="evidence" value="ECO:0007669"/>
    <property type="project" value="InterPro"/>
</dbReference>
<reference evidence="10 11" key="1">
    <citation type="submission" date="2019-03" db="EMBL/GenBank/DDBJ databases">
        <title>Draft Genome Sequence of Duganella callidus sp. nov., a Novel Duganella Species Isolated from Cultivated Soil.</title>
        <authorList>
            <person name="Raths R."/>
            <person name="Peta V."/>
            <person name="Bucking H."/>
        </authorList>
    </citation>
    <scope>NUCLEOTIDE SEQUENCE [LARGE SCALE GENOMIC DNA]</scope>
    <source>
        <strain evidence="10 11">DN04</strain>
    </source>
</reference>
<dbReference type="Proteomes" id="UP000297729">
    <property type="component" value="Unassembled WGS sequence"/>
</dbReference>
<dbReference type="Gene3D" id="1.50.10.100">
    <property type="entry name" value="Chondroitin AC/alginate lyase"/>
    <property type="match status" value="1"/>
</dbReference>
<feature type="active site" evidence="4">
    <location>
        <position position="254"/>
    </location>
</feature>
<feature type="compositionally biased region" description="Low complexity" evidence="5">
    <location>
        <begin position="569"/>
        <end position="591"/>
    </location>
</feature>
<evidence type="ECO:0000259" key="8">
    <source>
        <dbReference type="Pfam" id="PF02884"/>
    </source>
</evidence>
<dbReference type="Pfam" id="PF08124">
    <property type="entry name" value="Lyase_8_N"/>
    <property type="match status" value="1"/>
</dbReference>
<dbReference type="InterPro" id="IPR011071">
    <property type="entry name" value="Lyase_8-like_C"/>
</dbReference>
<dbReference type="CDD" id="cd01083">
    <property type="entry name" value="GAG_Lyase"/>
    <property type="match status" value="1"/>
</dbReference>
<dbReference type="SUPFAM" id="SSF74650">
    <property type="entry name" value="Galactose mutarotase-like"/>
    <property type="match status" value="1"/>
</dbReference>
<feature type="active site" evidence="4">
    <location>
        <position position="263"/>
    </location>
</feature>
<feature type="signal peptide" evidence="6">
    <location>
        <begin position="1"/>
        <end position="24"/>
    </location>
</feature>
<protein>
    <submittedName>
        <fullName evidence="10">Hyaluronate lyase</fullName>
    </submittedName>
</protein>
<keyword evidence="11" id="KW-1185">Reference proteome</keyword>
<evidence type="ECO:0000256" key="5">
    <source>
        <dbReference type="SAM" id="MobiDB-lite"/>
    </source>
</evidence>
<organism evidence="10 11">
    <name type="scientific">Duganella callida</name>
    <dbReference type="NCBI Taxonomy" id="2561932"/>
    <lineage>
        <taxon>Bacteria</taxon>
        <taxon>Pseudomonadati</taxon>
        <taxon>Pseudomonadota</taxon>
        <taxon>Betaproteobacteria</taxon>
        <taxon>Burkholderiales</taxon>
        <taxon>Oxalobacteraceae</taxon>
        <taxon>Telluria group</taxon>
        <taxon>Duganella</taxon>
    </lineage>
</organism>
<comment type="similarity">
    <text evidence="1">Belongs to the polysaccharide lyase 8 family.</text>
</comment>
<accession>A0A4Y9S608</accession>
<evidence type="ECO:0000256" key="2">
    <source>
        <dbReference type="ARBA" id="ARBA00022729"/>
    </source>
</evidence>
<dbReference type="AlphaFoldDB" id="A0A4Y9S608"/>
<dbReference type="GO" id="GO:0016837">
    <property type="term" value="F:carbon-oxygen lyase activity, acting on polysaccharides"/>
    <property type="evidence" value="ECO:0007669"/>
    <property type="project" value="UniProtKB-ARBA"/>
</dbReference>
<dbReference type="Gene3D" id="2.60.220.10">
    <property type="entry name" value="Polysaccharide lyase family 8-like, C-terminal"/>
    <property type="match status" value="1"/>
</dbReference>
<evidence type="ECO:0000259" key="9">
    <source>
        <dbReference type="Pfam" id="PF08124"/>
    </source>
</evidence>
<dbReference type="SUPFAM" id="SSF48230">
    <property type="entry name" value="Chondroitin AC/alginate lyase"/>
    <property type="match status" value="1"/>
</dbReference>
<keyword evidence="3 10" id="KW-0456">Lyase</keyword>
<evidence type="ECO:0000259" key="7">
    <source>
        <dbReference type="Pfam" id="PF02278"/>
    </source>
</evidence>
<feature type="region of interest" description="Disordered" evidence="5">
    <location>
        <begin position="560"/>
        <end position="591"/>
    </location>
</feature>
<dbReference type="InterPro" id="IPR038970">
    <property type="entry name" value="Lyase_8"/>
</dbReference>
<dbReference type="InterPro" id="IPR004103">
    <property type="entry name" value="Lyase_8_C"/>
</dbReference>
<dbReference type="GO" id="GO:0005576">
    <property type="term" value="C:extracellular region"/>
    <property type="evidence" value="ECO:0007669"/>
    <property type="project" value="InterPro"/>
</dbReference>
<feature type="domain" description="Polysaccharide lyase family 8 C-terminal" evidence="8">
    <location>
        <begin position="689"/>
        <end position="754"/>
    </location>
</feature>
<dbReference type="PANTHER" id="PTHR38481:SF1">
    <property type="entry name" value="HYALURONATE LYASE"/>
    <property type="match status" value="1"/>
</dbReference>
<dbReference type="InterPro" id="IPR003159">
    <property type="entry name" value="Lyase_8_central_dom"/>
</dbReference>
<dbReference type="Pfam" id="PF02278">
    <property type="entry name" value="Lyase_8"/>
    <property type="match status" value="1"/>
</dbReference>
<evidence type="ECO:0000256" key="3">
    <source>
        <dbReference type="ARBA" id="ARBA00023239"/>
    </source>
</evidence>
<evidence type="ECO:0000313" key="11">
    <source>
        <dbReference type="Proteomes" id="UP000297729"/>
    </source>
</evidence>
<dbReference type="SUPFAM" id="SSF49863">
    <property type="entry name" value="Hyaluronate lyase-like, C-terminal domain"/>
    <property type="match status" value="1"/>
</dbReference>
<dbReference type="GO" id="GO:0030246">
    <property type="term" value="F:carbohydrate binding"/>
    <property type="evidence" value="ECO:0007669"/>
    <property type="project" value="InterPro"/>
</dbReference>
<gene>
    <name evidence="10" type="ORF">E4L98_22405</name>
</gene>
<evidence type="ECO:0000256" key="6">
    <source>
        <dbReference type="SAM" id="SignalP"/>
    </source>
</evidence>
<evidence type="ECO:0000313" key="10">
    <source>
        <dbReference type="EMBL" id="TFW16806.1"/>
    </source>
</evidence>
<feature type="active site" evidence="4">
    <location>
        <position position="317"/>
    </location>
</feature>
<feature type="domain" description="Polysaccharide lyase family 8 central" evidence="7">
    <location>
        <begin position="402"/>
        <end position="674"/>
    </location>
</feature>
<name>A0A4Y9S608_9BURK</name>
<dbReference type="InterPro" id="IPR012970">
    <property type="entry name" value="Lyase_8_alpha_N"/>
</dbReference>